<organism evidence="4 5">
    <name type="scientific">Bacillus mesophilum</name>
    <dbReference type="NCBI Taxonomy" id="1071718"/>
    <lineage>
        <taxon>Bacteria</taxon>
        <taxon>Bacillati</taxon>
        <taxon>Bacillota</taxon>
        <taxon>Bacilli</taxon>
        <taxon>Bacillales</taxon>
        <taxon>Bacillaceae</taxon>
        <taxon>Bacillus</taxon>
    </lineage>
</organism>
<feature type="coiled-coil region" evidence="1">
    <location>
        <begin position="309"/>
        <end position="336"/>
    </location>
</feature>
<dbReference type="Gene3D" id="3.40.50.300">
    <property type="entry name" value="P-loop containing nucleotide triphosphate hydrolases"/>
    <property type="match status" value="1"/>
</dbReference>
<dbReference type="RefSeq" id="WP_151576014.1">
    <property type="nucleotide sequence ID" value="NZ_WBOT01000012.1"/>
</dbReference>
<evidence type="ECO:0000313" key="5">
    <source>
        <dbReference type="Proteomes" id="UP000441354"/>
    </source>
</evidence>
<dbReference type="InterPro" id="IPR051162">
    <property type="entry name" value="T4SS_component"/>
</dbReference>
<keyword evidence="5" id="KW-1185">Reference proteome</keyword>
<gene>
    <name evidence="4" type="ORF">F7732_21185</name>
</gene>
<dbReference type="EMBL" id="WBOT01000012">
    <property type="protein sequence ID" value="KAB2329441.1"/>
    <property type="molecule type" value="Genomic_DNA"/>
</dbReference>
<dbReference type="InterPro" id="IPR027417">
    <property type="entry name" value="P-loop_NTPase"/>
</dbReference>
<evidence type="ECO:0000256" key="1">
    <source>
        <dbReference type="SAM" id="Coils"/>
    </source>
</evidence>
<dbReference type="Gene3D" id="1.10.8.730">
    <property type="match status" value="1"/>
</dbReference>
<keyword evidence="1" id="KW-0175">Coiled coil</keyword>
<evidence type="ECO:0000256" key="2">
    <source>
        <dbReference type="SAM" id="MobiDB-lite"/>
    </source>
</evidence>
<feature type="compositionally biased region" description="Basic and acidic residues" evidence="2">
    <location>
        <begin position="17"/>
        <end position="26"/>
    </location>
</feature>
<dbReference type="CDD" id="cd01127">
    <property type="entry name" value="TrwB_TraG_TraD_VirD4"/>
    <property type="match status" value="1"/>
</dbReference>
<name>A0A7V7UTF0_9BACI</name>
<sequence length="823" mass="95464">MIPFLKSSRSTKKPLKSTREKDEKSKNVKQYNQFPIIFIEDNGVTSEAFPDGAVYQLADKNYRVTGKVSAINGELISDDELVDVYEAIKAGLSSYDNGRVGIYVQSEKINIESNIRFIEDYKSQVNEEHKVDGLEDQKTFLEGMTDKSRNVFNFYITIESKQKKFETAKQMLEDDMNSIKHEFANEDMEITPLNSLELKRFLYEQINPQTSEIEYFHEDFTLRDIQPKVLEFSSAEGDLIFNDGMYYKYLTIERFPKTVDEFRWMRKLFTVKGDIDVAITLNPKNKGKIQDELSAASSELGVKAREAKKKKDQNKYEKEQQTADRLIEEIADDNNSLYDVNFTIGIRAESKEKLKALFNMVRNRLSGIGCKSFVLRNKELEPFWLTLPILYESEINKNIVWNLTTSDIASLIPFDSSELMERKGILQGDNVTSNGVVICDPFDKKKYDNSHMAIIAYSGSGKTFYLSCDAIRHMPYRDYIIMFKVEDEENDLNFPFATTVSFSPTKSYTTNPFHIRNTIVETNSGENHDVGGYLAKKIMDSITFFKWIYHEMTSYDESLLEMAIRKSYAKPPFNLTFSSSELPSEFPTLSTLETVLEEMIEESRSDKEIEHLINMKAVFNPYTNGAYAPMFNGQTNWDFDPFTVLDISKVAEAIRKPLYDLILKDLWQFCKTEKGKQKRIYIDEAHEFADPKRPQTLEFISTLIKRGRKYGVSIVTATQNLPDFLSIERYGQAIIDNSHFKLFLSIGENDHELVKKLYNFSEHEMKILKRKKKKQQRKGRGIFIAGSQRVELQVKASPWELEMVDPDEYENIYKKPSRYRKVI</sequence>
<dbReference type="SUPFAM" id="SSF52540">
    <property type="entry name" value="P-loop containing nucleoside triphosphate hydrolases"/>
    <property type="match status" value="1"/>
</dbReference>
<reference evidence="4 5" key="1">
    <citation type="journal article" date="2014" name="Arch. Microbiol.">
        <title>Bacillus mesophilum sp. nov., strain IITR-54T, a novel 4-chlorobiphenyl dechlorinating bacterium.</title>
        <authorList>
            <person name="Manickam N."/>
            <person name="Singh N.K."/>
            <person name="Bajaj A."/>
            <person name="Kumar R.M."/>
            <person name="Kaur G."/>
            <person name="Kaur N."/>
            <person name="Bala M."/>
            <person name="Kumar A."/>
            <person name="Mayilraj S."/>
        </authorList>
    </citation>
    <scope>NUCLEOTIDE SEQUENCE [LARGE SCALE GENOMIC DNA]</scope>
    <source>
        <strain evidence="4 5">IITR-54</strain>
    </source>
</reference>
<accession>A0A7V7UTF0</accession>
<feature type="region of interest" description="Disordered" evidence="2">
    <location>
        <begin position="1"/>
        <end position="26"/>
    </location>
</feature>
<evidence type="ECO:0000259" key="3">
    <source>
        <dbReference type="Pfam" id="PF19044"/>
    </source>
</evidence>
<dbReference type="PANTHER" id="PTHR30121:SF6">
    <property type="entry name" value="SLR6007 PROTEIN"/>
    <property type="match status" value="1"/>
</dbReference>
<comment type="caution">
    <text evidence="4">The sequence shown here is derived from an EMBL/GenBank/DDBJ whole genome shotgun (WGS) entry which is preliminary data.</text>
</comment>
<protein>
    <submittedName>
        <fullName evidence="4">TraM recognition domain-containing protein</fullName>
    </submittedName>
</protein>
<dbReference type="Proteomes" id="UP000441354">
    <property type="component" value="Unassembled WGS sequence"/>
</dbReference>
<dbReference type="Pfam" id="PF19044">
    <property type="entry name" value="P-loop_TraG"/>
    <property type="match status" value="1"/>
</dbReference>
<dbReference type="PANTHER" id="PTHR30121">
    <property type="entry name" value="UNCHARACTERIZED PROTEIN YJGR-RELATED"/>
    <property type="match status" value="1"/>
</dbReference>
<dbReference type="AlphaFoldDB" id="A0A7V7UTF0"/>
<dbReference type="OrthoDB" id="9804380at2"/>
<feature type="domain" description="TraG P-loop" evidence="3">
    <location>
        <begin position="440"/>
        <end position="787"/>
    </location>
</feature>
<proteinExistence type="predicted"/>
<dbReference type="InterPro" id="IPR043964">
    <property type="entry name" value="P-loop_TraG"/>
</dbReference>
<evidence type="ECO:0000313" key="4">
    <source>
        <dbReference type="EMBL" id="KAB2329441.1"/>
    </source>
</evidence>